<evidence type="ECO:0000313" key="5">
    <source>
        <dbReference type="Proteomes" id="UP000257014"/>
    </source>
</evidence>
<keyword evidence="1" id="KW-0472">Membrane</keyword>
<evidence type="ECO:0000313" key="2">
    <source>
        <dbReference type="EMBL" id="KYD20245.1"/>
    </source>
</evidence>
<reference evidence="3 5" key="2">
    <citation type="submission" date="2018-03" db="EMBL/GenBank/DDBJ databases">
        <authorList>
            <person name="Keele B.F."/>
        </authorList>
    </citation>
    <scope>NUCLEOTIDE SEQUENCE [LARGE SCALE GENOMIC DNA]</scope>
    <source>
        <strain evidence="3">ZCTH4_d</strain>
    </source>
</reference>
<organism evidence="2 4">
    <name type="scientific">Caldibacillus debilis</name>
    <dbReference type="NCBI Taxonomy" id="301148"/>
    <lineage>
        <taxon>Bacteria</taxon>
        <taxon>Bacillati</taxon>
        <taxon>Bacillota</taxon>
        <taxon>Bacilli</taxon>
        <taxon>Bacillales</taxon>
        <taxon>Bacillaceae</taxon>
        <taxon>Caldibacillus</taxon>
    </lineage>
</organism>
<keyword evidence="1" id="KW-0812">Transmembrane</keyword>
<comment type="caution">
    <text evidence="2">The sequence shown here is derived from an EMBL/GenBank/DDBJ whole genome shotgun (WGS) entry which is preliminary data.</text>
</comment>
<dbReference type="EMBL" id="LQYT01000036">
    <property type="protein sequence ID" value="KYD20245.1"/>
    <property type="molecule type" value="Genomic_DNA"/>
</dbReference>
<dbReference type="OrthoDB" id="2476435at2"/>
<keyword evidence="1" id="KW-1133">Transmembrane helix</keyword>
<accession>A0A150M7A4</accession>
<evidence type="ECO:0000313" key="3">
    <source>
        <dbReference type="EMBL" id="REJ26915.1"/>
    </source>
</evidence>
<dbReference type="Pfam" id="PF10966">
    <property type="entry name" value="DUF2768"/>
    <property type="match status" value="1"/>
</dbReference>
<dbReference type="EMBL" id="QEWE01000023">
    <property type="protein sequence ID" value="REJ26915.1"/>
    <property type="molecule type" value="Genomic_DNA"/>
</dbReference>
<feature type="transmembrane region" description="Helical" evidence="1">
    <location>
        <begin position="38"/>
        <end position="60"/>
    </location>
</feature>
<evidence type="ECO:0000313" key="4">
    <source>
        <dbReference type="Proteomes" id="UP000075683"/>
    </source>
</evidence>
<dbReference type="Proteomes" id="UP000257014">
    <property type="component" value="Unassembled WGS sequence"/>
</dbReference>
<sequence length="66" mass="7294">MSSGLWKMWLALISLVLMFLSAALILWSRYKLKGFLRFLIAVVAYGLMIFAGLIVLVVVFSGPGSN</sequence>
<dbReference type="AlphaFoldDB" id="A0A150M7A4"/>
<dbReference type="InterPro" id="IPR020076">
    <property type="entry name" value="DUF2768"/>
</dbReference>
<dbReference type="Proteomes" id="UP000075683">
    <property type="component" value="Unassembled WGS sequence"/>
</dbReference>
<name>A0A150M7A4_9BACI</name>
<reference evidence="2 4" key="1">
    <citation type="submission" date="2016-01" db="EMBL/GenBank/DDBJ databases">
        <title>Draft Genome Sequences of Seven Thermophilic Sporeformers Isolated from Foods.</title>
        <authorList>
            <person name="Berendsen E.M."/>
            <person name="Wells-Bennik M.H."/>
            <person name="Krawcyk A.O."/>
            <person name="De Jong A."/>
            <person name="Holsappel S."/>
            <person name="Eijlander R.T."/>
            <person name="Kuipers O.P."/>
        </authorList>
    </citation>
    <scope>NUCLEOTIDE SEQUENCE [LARGE SCALE GENOMIC DNA]</scope>
    <source>
        <strain evidence="2 4">B4135</strain>
    </source>
</reference>
<gene>
    <name evidence="2" type="ORF">B4135_2021</name>
    <name evidence="3" type="ORF">C6P37_12670</name>
</gene>
<protein>
    <submittedName>
        <fullName evidence="3">DUF2768 domain-containing protein</fullName>
    </submittedName>
</protein>
<dbReference type="STRING" id="301148.B4135_2021"/>
<proteinExistence type="predicted"/>
<feature type="transmembrane region" description="Helical" evidence="1">
    <location>
        <begin position="6"/>
        <end position="26"/>
    </location>
</feature>
<evidence type="ECO:0000256" key="1">
    <source>
        <dbReference type="SAM" id="Phobius"/>
    </source>
</evidence>
<dbReference type="RefSeq" id="WP_020154551.1">
    <property type="nucleotide sequence ID" value="NZ_JBAIZG010000067.1"/>
</dbReference>